<dbReference type="AlphaFoldDB" id="A0A834SPG7"/>
<accession>A0A834SPG7</accession>
<keyword evidence="2" id="KW-1185">Reference proteome</keyword>
<name>A0A834SPG7_9FABA</name>
<reference evidence="1" key="1">
    <citation type="submission" date="2020-09" db="EMBL/GenBank/DDBJ databases">
        <title>Genome-Enabled Discovery of Anthraquinone Biosynthesis in Senna tora.</title>
        <authorList>
            <person name="Kang S.-H."/>
            <person name="Pandey R.P."/>
            <person name="Lee C.-M."/>
            <person name="Sim J.-S."/>
            <person name="Jeong J.-T."/>
            <person name="Choi B.-S."/>
            <person name="Jung M."/>
            <person name="Ginzburg D."/>
            <person name="Zhao K."/>
            <person name="Won S.Y."/>
            <person name="Oh T.-J."/>
            <person name="Yu Y."/>
            <person name="Kim N.-H."/>
            <person name="Lee O.R."/>
            <person name="Lee T.-H."/>
            <person name="Bashyal P."/>
            <person name="Kim T.-S."/>
            <person name="Lee W.-H."/>
            <person name="Kawkins C."/>
            <person name="Kim C.-K."/>
            <person name="Kim J.S."/>
            <person name="Ahn B.O."/>
            <person name="Rhee S.Y."/>
            <person name="Sohng J.K."/>
        </authorList>
    </citation>
    <scope>NUCLEOTIDE SEQUENCE</scope>
    <source>
        <tissue evidence="1">Leaf</tissue>
    </source>
</reference>
<evidence type="ECO:0000313" key="1">
    <source>
        <dbReference type="EMBL" id="KAF7806966.1"/>
    </source>
</evidence>
<organism evidence="1 2">
    <name type="scientific">Senna tora</name>
    <dbReference type="NCBI Taxonomy" id="362788"/>
    <lineage>
        <taxon>Eukaryota</taxon>
        <taxon>Viridiplantae</taxon>
        <taxon>Streptophyta</taxon>
        <taxon>Embryophyta</taxon>
        <taxon>Tracheophyta</taxon>
        <taxon>Spermatophyta</taxon>
        <taxon>Magnoliopsida</taxon>
        <taxon>eudicotyledons</taxon>
        <taxon>Gunneridae</taxon>
        <taxon>Pentapetalae</taxon>
        <taxon>rosids</taxon>
        <taxon>fabids</taxon>
        <taxon>Fabales</taxon>
        <taxon>Fabaceae</taxon>
        <taxon>Caesalpinioideae</taxon>
        <taxon>Cassia clade</taxon>
        <taxon>Senna</taxon>
    </lineage>
</organism>
<sequence length="88" mass="9626">MKARLGAAASLSAFDWDSGITQPEFKKRMAKRNLPLENAIFAESSSSNRSSQTHTSLELETAPSCFLTGLLLDADFRDLADFVVTEAE</sequence>
<dbReference type="EMBL" id="JAAIUW010000012">
    <property type="protein sequence ID" value="KAF7806966.1"/>
    <property type="molecule type" value="Genomic_DNA"/>
</dbReference>
<gene>
    <name evidence="1" type="ORF">G2W53_039127</name>
</gene>
<dbReference type="Proteomes" id="UP000634136">
    <property type="component" value="Unassembled WGS sequence"/>
</dbReference>
<proteinExistence type="predicted"/>
<comment type="caution">
    <text evidence="1">The sequence shown here is derived from an EMBL/GenBank/DDBJ whole genome shotgun (WGS) entry which is preliminary data.</text>
</comment>
<protein>
    <submittedName>
        <fullName evidence="1">Uncharacterized protein</fullName>
    </submittedName>
</protein>
<evidence type="ECO:0000313" key="2">
    <source>
        <dbReference type="Proteomes" id="UP000634136"/>
    </source>
</evidence>